<name>A0A9D3C016_NOTFU</name>
<dbReference type="Proteomes" id="UP000822369">
    <property type="component" value="Chromosome 3"/>
</dbReference>
<evidence type="ECO:0000313" key="3">
    <source>
        <dbReference type="Proteomes" id="UP000822369"/>
    </source>
</evidence>
<dbReference type="Gene3D" id="3.10.100.10">
    <property type="entry name" value="Mannose-Binding Protein A, subunit A"/>
    <property type="match status" value="1"/>
</dbReference>
<dbReference type="PANTHER" id="PTHR45784:SF3">
    <property type="entry name" value="C-TYPE LECTIN DOMAIN FAMILY 4 MEMBER K-LIKE-RELATED"/>
    <property type="match status" value="1"/>
</dbReference>
<dbReference type="InterPro" id="IPR016187">
    <property type="entry name" value="CTDL_fold"/>
</dbReference>
<sequence>MIWEEALYYCRDRYRDLASVLDEQTQAFAELEAEKAHSPFVWMGLHYTCTLDFWFWVDDNVVGFKRWNQTGKIEDCDVSGAMETRGDHFWFSKSDYEDFNFICAK</sequence>
<organism evidence="2 3">
    <name type="scientific">Nothobranchius furzeri</name>
    <name type="common">Turquoise killifish</name>
    <dbReference type="NCBI Taxonomy" id="105023"/>
    <lineage>
        <taxon>Eukaryota</taxon>
        <taxon>Metazoa</taxon>
        <taxon>Chordata</taxon>
        <taxon>Craniata</taxon>
        <taxon>Vertebrata</taxon>
        <taxon>Euteleostomi</taxon>
        <taxon>Actinopterygii</taxon>
        <taxon>Neopterygii</taxon>
        <taxon>Teleostei</taxon>
        <taxon>Neoteleostei</taxon>
        <taxon>Acanthomorphata</taxon>
        <taxon>Ovalentaria</taxon>
        <taxon>Atherinomorphae</taxon>
        <taxon>Cyprinodontiformes</taxon>
        <taxon>Nothobranchiidae</taxon>
        <taxon>Nothobranchius</taxon>
    </lineage>
</organism>
<dbReference type="OMA" id="ASENKTW"/>
<feature type="domain" description="C-type lectin" evidence="1">
    <location>
        <begin position="1"/>
        <end position="104"/>
    </location>
</feature>
<protein>
    <submittedName>
        <fullName evidence="2">Macrophage mannose receptor 1-like</fullName>
    </submittedName>
</protein>
<dbReference type="KEGG" id="nfu:107379094"/>
<keyword evidence="2" id="KW-0675">Receptor</keyword>
<dbReference type="SUPFAM" id="SSF56436">
    <property type="entry name" value="C-type lectin-like"/>
    <property type="match status" value="1"/>
</dbReference>
<evidence type="ECO:0000259" key="1">
    <source>
        <dbReference type="PROSITE" id="PS50041"/>
    </source>
</evidence>
<gene>
    <name evidence="2" type="ORF">G4P62_005277</name>
</gene>
<dbReference type="Pfam" id="PF00059">
    <property type="entry name" value="Lectin_C"/>
    <property type="match status" value="1"/>
</dbReference>
<proteinExistence type="predicted"/>
<accession>A0A9D3C016</accession>
<dbReference type="PANTHER" id="PTHR45784">
    <property type="entry name" value="C-TYPE LECTIN DOMAIN FAMILY 20 MEMBER A-RELATED"/>
    <property type="match status" value="1"/>
</dbReference>
<dbReference type="PROSITE" id="PS50041">
    <property type="entry name" value="C_TYPE_LECTIN_2"/>
    <property type="match status" value="1"/>
</dbReference>
<dbReference type="InterPro" id="IPR001304">
    <property type="entry name" value="C-type_lectin-like"/>
</dbReference>
<dbReference type="EMBL" id="JAAVVJ010000003">
    <property type="protein sequence ID" value="KAF7226330.1"/>
    <property type="molecule type" value="Genomic_DNA"/>
</dbReference>
<dbReference type="AlphaFoldDB" id="A0A9D3C016"/>
<evidence type="ECO:0000313" key="2">
    <source>
        <dbReference type="EMBL" id="KAF7226330.1"/>
    </source>
</evidence>
<reference evidence="2" key="1">
    <citation type="submission" date="2020-03" db="EMBL/GenBank/DDBJ databases">
        <title>Intra-Species Differences in Population Size shape Life History and Genome Evolution.</title>
        <authorList>
            <person name="Willemsen D."/>
            <person name="Cui R."/>
            <person name="Valenzano D.R."/>
        </authorList>
    </citation>
    <scope>NUCLEOTIDE SEQUENCE</scope>
    <source>
        <strain evidence="2">GRZ</strain>
        <tissue evidence="2">Whole</tissue>
    </source>
</reference>
<dbReference type="CDD" id="cd00037">
    <property type="entry name" value="CLECT"/>
    <property type="match status" value="1"/>
</dbReference>
<comment type="caution">
    <text evidence="2">The sequence shown here is derived from an EMBL/GenBank/DDBJ whole genome shotgun (WGS) entry which is preliminary data.</text>
</comment>
<dbReference type="InterPro" id="IPR016186">
    <property type="entry name" value="C-type_lectin-like/link_sf"/>
</dbReference>